<protein>
    <recommendedName>
        <fullName evidence="4">Argininosuccinate lyase</fullName>
    </recommendedName>
</protein>
<gene>
    <name evidence="2" type="ORF">QEH52_01845</name>
</gene>
<evidence type="ECO:0000313" key="2">
    <source>
        <dbReference type="EMBL" id="MDQ8206235.1"/>
    </source>
</evidence>
<sequence>MVCRLLAPIFTAAALTLSGCIHQVDTADAGNRPEPLPALPPINIEPID</sequence>
<dbReference type="PROSITE" id="PS51257">
    <property type="entry name" value="PROKAR_LIPOPROTEIN"/>
    <property type="match status" value="1"/>
</dbReference>
<reference evidence="2 3" key="1">
    <citation type="submission" date="2023-04" db="EMBL/GenBank/DDBJ databases">
        <title>A novel bacteria isolated from coastal sediment.</title>
        <authorList>
            <person name="Liu X.-J."/>
            <person name="Du Z.-J."/>
        </authorList>
    </citation>
    <scope>NUCLEOTIDE SEQUENCE [LARGE SCALE GENOMIC DNA]</scope>
    <source>
        <strain evidence="2 3">SDUM461003</strain>
    </source>
</reference>
<evidence type="ECO:0000256" key="1">
    <source>
        <dbReference type="SAM" id="MobiDB-lite"/>
    </source>
</evidence>
<name>A0ABU1APZ1_9BACT</name>
<organism evidence="2 3">
    <name type="scientific">Thalassobacterium maritimum</name>
    <dbReference type="NCBI Taxonomy" id="3041265"/>
    <lineage>
        <taxon>Bacteria</taxon>
        <taxon>Pseudomonadati</taxon>
        <taxon>Verrucomicrobiota</taxon>
        <taxon>Opitutia</taxon>
        <taxon>Puniceicoccales</taxon>
        <taxon>Coraliomargaritaceae</taxon>
        <taxon>Thalassobacterium</taxon>
    </lineage>
</organism>
<evidence type="ECO:0000313" key="3">
    <source>
        <dbReference type="Proteomes" id="UP001225316"/>
    </source>
</evidence>
<keyword evidence="3" id="KW-1185">Reference proteome</keyword>
<accession>A0ABU1APZ1</accession>
<evidence type="ECO:0008006" key="4">
    <source>
        <dbReference type="Google" id="ProtNLM"/>
    </source>
</evidence>
<dbReference type="RefSeq" id="WP_308948253.1">
    <property type="nucleotide sequence ID" value="NZ_JARXHW010000002.1"/>
</dbReference>
<dbReference type="Proteomes" id="UP001225316">
    <property type="component" value="Unassembled WGS sequence"/>
</dbReference>
<proteinExistence type="predicted"/>
<dbReference type="EMBL" id="JARXHW010000002">
    <property type="protein sequence ID" value="MDQ8206235.1"/>
    <property type="molecule type" value="Genomic_DNA"/>
</dbReference>
<comment type="caution">
    <text evidence="2">The sequence shown here is derived from an EMBL/GenBank/DDBJ whole genome shotgun (WGS) entry which is preliminary data.</text>
</comment>
<feature type="region of interest" description="Disordered" evidence="1">
    <location>
        <begin position="27"/>
        <end position="48"/>
    </location>
</feature>